<feature type="region of interest" description="Disordered" evidence="1">
    <location>
        <begin position="167"/>
        <end position="196"/>
    </location>
</feature>
<dbReference type="EMBL" id="LT853704">
    <property type="protein sequence ID" value="SMQ56238.1"/>
    <property type="molecule type" value="Genomic_DNA"/>
</dbReference>
<evidence type="ECO:0000256" key="1">
    <source>
        <dbReference type="SAM" id="MobiDB-lite"/>
    </source>
</evidence>
<name>A0A1X7S993_ZYMT9</name>
<organism evidence="3 4">
    <name type="scientific">Zymoseptoria tritici (strain ST99CH_3D7)</name>
    <dbReference type="NCBI Taxonomy" id="1276538"/>
    <lineage>
        <taxon>Eukaryota</taxon>
        <taxon>Fungi</taxon>
        <taxon>Dikarya</taxon>
        <taxon>Ascomycota</taxon>
        <taxon>Pezizomycotina</taxon>
        <taxon>Dothideomycetes</taxon>
        <taxon>Dothideomycetidae</taxon>
        <taxon>Mycosphaerellales</taxon>
        <taxon>Mycosphaerellaceae</taxon>
        <taxon>Zymoseptoria</taxon>
    </lineage>
</organism>
<feature type="compositionally biased region" description="Basic and acidic residues" evidence="1">
    <location>
        <begin position="1"/>
        <end position="10"/>
    </location>
</feature>
<evidence type="ECO:0000256" key="2">
    <source>
        <dbReference type="SAM" id="Phobius"/>
    </source>
</evidence>
<keyword evidence="2" id="KW-1133">Transmembrane helix</keyword>
<keyword evidence="2" id="KW-0472">Membrane</keyword>
<evidence type="ECO:0000313" key="4">
    <source>
        <dbReference type="Proteomes" id="UP000215127"/>
    </source>
</evidence>
<gene>
    <name evidence="3" type="ORF">ZT3D7_G11393</name>
</gene>
<dbReference type="AlphaFoldDB" id="A0A1X7S993"/>
<feature type="transmembrane region" description="Helical" evidence="2">
    <location>
        <begin position="30"/>
        <end position="49"/>
    </location>
</feature>
<dbReference type="Proteomes" id="UP000215127">
    <property type="component" value="Chromosome 13"/>
</dbReference>
<feature type="region of interest" description="Disordered" evidence="1">
    <location>
        <begin position="1"/>
        <end position="23"/>
    </location>
</feature>
<evidence type="ECO:0000313" key="3">
    <source>
        <dbReference type="EMBL" id="SMQ56238.1"/>
    </source>
</evidence>
<accession>A0A1X7S993</accession>
<proteinExistence type="predicted"/>
<protein>
    <submittedName>
        <fullName evidence="3">Uncharacterized protein</fullName>
    </submittedName>
</protein>
<keyword evidence="4" id="KW-1185">Reference proteome</keyword>
<keyword evidence="2" id="KW-0812">Transmembrane</keyword>
<sequence>MKEGKGRFALDHPASSAPETQGRDPVFPAAYVNGAFSVVLAILAGMAPIKSRLLGMELDRGLSMHGWEPVQLQGPSVVSKKERRRMAKTLLQALQSAMRTADRATGQVFEMATFKQIYQDATTMLLMDEQPSERVEQLQDPHEIFPRLMAMLGDTLRIPEDELQAQGKAIKARPSMSRSVLTSKGTSSASRTCTSSWLDRRSSWEMGSTSRFGS</sequence>
<feature type="compositionally biased region" description="Polar residues" evidence="1">
    <location>
        <begin position="176"/>
        <end position="196"/>
    </location>
</feature>
<reference evidence="3 4" key="1">
    <citation type="submission" date="2016-06" db="EMBL/GenBank/DDBJ databases">
        <authorList>
            <person name="Kjaerup R.B."/>
            <person name="Dalgaard T.S."/>
            <person name="Juul-Madsen H.R."/>
        </authorList>
    </citation>
    <scope>NUCLEOTIDE SEQUENCE [LARGE SCALE GENOMIC DNA]</scope>
</reference>